<dbReference type="Pfam" id="PF13621">
    <property type="entry name" value="Cupin_8"/>
    <property type="match status" value="1"/>
</dbReference>
<dbReference type="EMBL" id="HBHJ01030174">
    <property type="protein sequence ID" value="CAD9708975.1"/>
    <property type="molecule type" value="Transcribed_RNA"/>
</dbReference>
<dbReference type="InterPro" id="IPR041667">
    <property type="entry name" value="Cupin_8"/>
</dbReference>
<keyword evidence="2" id="KW-0732">Signal</keyword>
<feature type="region of interest" description="Disordered" evidence="1">
    <location>
        <begin position="415"/>
        <end position="435"/>
    </location>
</feature>
<evidence type="ECO:0000313" key="4">
    <source>
        <dbReference type="EMBL" id="CAD9708975.1"/>
    </source>
</evidence>
<evidence type="ECO:0000256" key="1">
    <source>
        <dbReference type="SAM" id="MobiDB-lite"/>
    </source>
</evidence>
<dbReference type="PROSITE" id="PS51184">
    <property type="entry name" value="JMJC"/>
    <property type="match status" value="1"/>
</dbReference>
<accession>A0A7S2STA4</accession>
<feature type="signal peptide" evidence="2">
    <location>
        <begin position="1"/>
        <end position="23"/>
    </location>
</feature>
<dbReference type="InterPro" id="IPR003347">
    <property type="entry name" value="JmjC_dom"/>
</dbReference>
<proteinExistence type="predicted"/>
<protein>
    <recommendedName>
        <fullName evidence="3">JmjC domain-containing protein</fullName>
    </recommendedName>
</protein>
<dbReference type="SUPFAM" id="SSF51197">
    <property type="entry name" value="Clavaminate synthase-like"/>
    <property type="match status" value="1"/>
</dbReference>
<dbReference type="PANTHER" id="PTHR12480">
    <property type="entry name" value="ARGININE DEMETHYLASE AND LYSYL-HYDROXYLASE JMJD"/>
    <property type="match status" value="1"/>
</dbReference>
<dbReference type="GO" id="GO:0005737">
    <property type="term" value="C:cytoplasm"/>
    <property type="evidence" value="ECO:0007669"/>
    <property type="project" value="TreeGrafter"/>
</dbReference>
<evidence type="ECO:0000259" key="3">
    <source>
        <dbReference type="PROSITE" id="PS51184"/>
    </source>
</evidence>
<dbReference type="InterPro" id="IPR050910">
    <property type="entry name" value="JMJD6_ArgDemeth/LysHydrox"/>
</dbReference>
<sequence length="655" mass="69985">MRLVVSSPARATVVLVALGLVRGGVEVPVKVGNGMFQVSLEPGVHPRATAGDFCEAQAAEPREACTRLVEAALSDRAVARYGAVNVTLELDGENQVVHAWPWELPGPAAGAWCQRHVSESKEDCTDQLGCHLWSALLDLHTARLEGHASCSGGGRSCNAAGAGGQDLDHREAAASAMAVARTGLRWLRSRDSGMAQGLRSRCHDLVAVGAGIVGDHEAEQQACCRAWRGAPSSSARGELQCAAIPAEPGTLQDCGTGHPPASPGRILHRVDPVPRLSLAQLHGAGDALSAEQRSALAGEVPFILEGAMDHWHFSAGALGNHGRGPGRRGGDGRRLLEALVSDFGDESVEWFPQGVRALDDFRTTPTTFAAAARQLEEPAGFFEDVDVSKPGSYIHWGLEFPTWARVLCRMMLRPQGNGDDDDETGRGSTSAPCRRLEEDPGAAKAMELVSAVEALALPSGWGGQFEWMHGCFSAAYRDSALRESFPEAAQVPPEQFVEVLTRLTRWAVVYVGEAGSGMYNHIDRHGTAAWQAQVAGTKLWHLCSPDHTSILQERGRIDVFAPDYASHPEMLSARCLQGTVQPGEMVFYPSWWWHSTRTLDTPTISVSALMADPVNPSAFTEALRRDCSPEAGNASLPEALCHALHAGGCTRRGGA</sequence>
<evidence type="ECO:0000256" key="2">
    <source>
        <dbReference type="SAM" id="SignalP"/>
    </source>
</evidence>
<feature type="domain" description="JmjC" evidence="3">
    <location>
        <begin position="474"/>
        <end position="627"/>
    </location>
</feature>
<gene>
    <name evidence="4" type="ORF">RMAR1173_LOCUS19967</name>
</gene>
<feature type="chain" id="PRO_5030782394" description="JmjC domain-containing protein" evidence="2">
    <location>
        <begin position="24"/>
        <end position="655"/>
    </location>
</feature>
<reference evidence="4" key="1">
    <citation type="submission" date="2021-01" db="EMBL/GenBank/DDBJ databases">
        <authorList>
            <person name="Corre E."/>
            <person name="Pelletier E."/>
            <person name="Niang G."/>
            <person name="Scheremetjew M."/>
            <person name="Finn R."/>
            <person name="Kale V."/>
            <person name="Holt S."/>
            <person name="Cochrane G."/>
            <person name="Meng A."/>
            <person name="Brown T."/>
            <person name="Cohen L."/>
        </authorList>
    </citation>
    <scope>NUCLEOTIDE SEQUENCE</scope>
    <source>
        <strain evidence="4">CCMP1243</strain>
    </source>
</reference>
<dbReference type="AlphaFoldDB" id="A0A7S2STA4"/>
<dbReference type="PANTHER" id="PTHR12480:SF35">
    <property type="entry name" value="TRANSCRIPTION FACTOR JUMONJI, JMJC DOMAIN-CONTAINING PROTEIN"/>
    <property type="match status" value="1"/>
</dbReference>
<name>A0A7S2STA4_9STRA</name>
<dbReference type="Gene3D" id="2.60.120.650">
    <property type="entry name" value="Cupin"/>
    <property type="match status" value="1"/>
</dbReference>
<dbReference type="SMART" id="SM00558">
    <property type="entry name" value="JmjC"/>
    <property type="match status" value="1"/>
</dbReference>
<organism evidence="4">
    <name type="scientific">Rhizochromulina marina</name>
    <dbReference type="NCBI Taxonomy" id="1034831"/>
    <lineage>
        <taxon>Eukaryota</taxon>
        <taxon>Sar</taxon>
        <taxon>Stramenopiles</taxon>
        <taxon>Ochrophyta</taxon>
        <taxon>Dictyochophyceae</taxon>
        <taxon>Rhizochromulinales</taxon>
        <taxon>Rhizochromulina</taxon>
    </lineage>
</organism>